<dbReference type="SMART" id="SM00382">
    <property type="entry name" value="AAA"/>
    <property type="match status" value="1"/>
</dbReference>
<dbReference type="GO" id="GO:0005886">
    <property type="term" value="C:plasma membrane"/>
    <property type="evidence" value="ECO:0007669"/>
    <property type="project" value="UniProtKB-SubCell"/>
</dbReference>
<keyword evidence="3" id="KW-0547">Nucleotide-binding</keyword>
<protein>
    <submittedName>
        <fullName evidence="10">ABC transporter ATP-binding protein</fullName>
    </submittedName>
</protein>
<dbReference type="PROSITE" id="PS50893">
    <property type="entry name" value="ABC_TRANSPORTER_2"/>
    <property type="match status" value="1"/>
</dbReference>
<evidence type="ECO:0000313" key="11">
    <source>
        <dbReference type="Proteomes" id="UP000460549"/>
    </source>
</evidence>
<evidence type="ECO:0000259" key="8">
    <source>
        <dbReference type="PROSITE" id="PS50893"/>
    </source>
</evidence>
<dbReference type="FunFam" id="3.40.50.300:FF:000218">
    <property type="entry name" value="Multidrug ABC transporter ATP-binding protein"/>
    <property type="match status" value="1"/>
</dbReference>
<dbReference type="Gene3D" id="3.40.50.300">
    <property type="entry name" value="P-loop containing nucleotide triphosphate hydrolases"/>
    <property type="match status" value="1"/>
</dbReference>
<dbReference type="InterPro" id="IPR003439">
    <property type="entry name" value="ABC_transporter-like_ATP-bd"/>
</dbReference>
<evidence type="ECO:0000256" key="5">
    <source>
        <dbReference type="ARBA" id="ARBA00022989"/>
    </source>
</evidence>
<feature type="transmembrane region" description="Helical" evidence="7">
    <location>
        <begin position="24"/>
        <end position="45"/>
    </location>
</feature>
<proteinExistence type="predicted"/>
<feature type="domain" description="ABC transporter" evidence="8">
    <location>
        <begin position="338"/>
        <end position="572"/>
    </location>
</feature>
<dbReference type="PANTHER" id="PTHR43394">
    <property type="entry name" value="ATP-DEPENDENT PERMEASE MDL1, MITOCHONDRIAL"/>
    <property type="match status" value="1"/>
</dbReference>
<name>A0A7X2PEE9_9SPIO</name>
<accession>A0A7X2PEE9</accession>
<dbReference type="PANTHER" id="PTHR43394:SF1">
    <property type="entry name" value="ATP-BINDING CASSETTE SUB-FAMILY B MEMBER 10, MITOCHONDRIAL"/>
    <property type="match status" value="1"/>
</dbReference>
<organism evidence="10 11">
    <name type="scientific">Bullifex porci</name>
    <dbReference type="NCBI Taxonomy" id="2606638"/>
    <lineage>
        <taxon>Bacteria</taxon>
        <taxon>Pseudomonadati</taxon>
        <taxon>Spirochaetota</taxon>
        <taxon>Spirochaetia</taxon>
        <taxon>Spirochaetales</taxon>
        <taxon>Spirochaetaceae</taxon>
        <taxon>Bullifex</taxon>
    </lineage>
</organism>
<dbReference type="Pfam" id="PF00005">
    <property type="entry name" value="ABC_tran"/>
    <property type="match status" value="1"/>
</dbReference>
<evidence type="ECO:0000313" key="10">
    <source>
        <dbReference type="EMBL" id="MSU07262.1"/>
    </source>
</evidence>
<gene>
    <name evidence="10" type="ORF">FYJ80_10885</name>
</gene>
<feature type="transmembrane region" description="Helical" evidence="7">
    <location>
        <begin position="139"/>
        <end position="160"/>
    </location>
</feature>
<dbReference type="EMBL" id="VUNN01000033">
    <property type="protein sequence ID" value="MSU07262.1"/>
    <property type="molecule type" value="Genomic_DNA"/>
</dbReference>
<dbReference type="GO" id="GO:0015421">
    <property type="term" value="F:ABC-type oligopeptide transporter activity"/>
    <property type="evidence" value="ECO:0007669"/>
    <property type="project" value="TreeGrafter"/>
</dbReference>
<dbReference type="InterPro" id="IPR027417">
    <property type="entry name" value="P-loop_NTPase"/>
</dbReference>
<feature type="transmembrane region" description="Helical" evidence="7">
    <location>
        <begin position="248"/>
        <end position="269"/>
    </location>
</feature>
<dbReference type="AlphaFoldDB" id="A0A7X2PEE9"/>
<dbReference type="InterPro" id="IPR036640">
    <property type="entry name" value="ABC1_TM_sf"/>
</dbReference>
<evidence type="ECO:0000256" key="2">
    <source>
        <dbReference type="ARBA" id="ARBA00022692"/>
    </source>
</evidence>
<dbReference type="PROSITE" id="PS50929">
    <property type="entry name" value="ABC_TM1F"/>
    <property type="match status" value="1"/>
</dbReference>
<dbReference type="InterPro" id="IPR039421">
    <property type="entry name" value="Type_1_exporter"/>
</dbReference>
<dbReference type="Proteomes" id="UP000460549">
    <property type="component" value="Unassembled WGS sequence"/>
</dbReference>
<sequence>MKESNQRRVLIRILKYLSCYRKSVIIVISIMTISSIISVVLPFLAKDVIDNKIPLGKINAVLSVILIYIILALILSLLSIIRVRIMSRVSNKVVLKIRDEVFKHLQTLDLHYYNSHPTGNILSRIIGDISSLKQLVTQLVSTLIPQTMFLISLIIAMVVLNPVLAFGSLLSLPIVLIGTFIIMRVNFKRWYDYRKKQSELAGFSHEAFAGIKVIQSLACEEAEKKSFEKINDDILSSWIRCVRFGDTLGIIIDLSIGIGFLFLYLFAIYIDHSTVGELIAFSTYIMLFWQPIKALAQMFNQISNNLSGASRVFEILDEKSYILDSPQAIELPKIKGEVEFKNVSFSYPDDKESLIIEDINFTVKAGERIALVGPTGAGKTTIINLLSRFYDPIKGLILVDGYNIKELSTASLRKQLGIMTQDSFLFSGTIKENITYGCENVSDEAIVNACKAIGCHNFISKLQSGYDTLISSLTLSMGQKQLLALARTLIKDPRILILDEATSNIDTQTELLVQRGSSKLMSGRTCFIVAHRLSTIKNSDRIFVLDDNKIIEEGSHEELIKLNGFYTMLYNSQFEGGIN</sequence>
<keyword evidence="2 7" id="KW-0812">Transmembrane</keyword>
<keyword evidence="4 10" id="KW-0067">ATP-binding</keyword>
<keyword evidence="11" id="KW-1185">Reference proteome</keyword>
<dbReference type="InterPro" id="IPR003593">
    <property type="entry name" value="AAA+_ATPase"/>
</dbReference>
<dbReference type="GO" id="GO:0016887">
    <property type="term" value="F:ATP hydrolysis activity"/>
    <property type="evidence" value="ECO:0007669"/>
    <property type="project" value="InterPro"/>
</dbReference>
<reference evidence="10 11" key="1">
    <citation type="submission" date="2019-08" db="EMBL/GenBank/DDBJ databases">
        <title>In-depth cultivation of the pig gut microbiome towards novel bacterial diversity and tailored functional studies.</title>
        <authorList>
            <person name="Wylensek D."/>
            <person name="Hitch T.C.A."/>
            <person name="Clavel T."/>
        </authorList>
    </citation>
    <scope>NUCLEOTIDE SEQUENCE [LARGE SCALE GENOMIC DNA]</scope>
    <source>
        <strain evidence="10 11">NM-380-WT-3C1</strain>
    </source>
</reference>
<feature type="transmembrane region" description="Helical" evidence="7">
    <location>
        <begin position="166"/>
        <end position="187"/>
    </location>
</feature>
<evidence type="ECO:0000256" key="6">
    <source>
        <dbReference type="ARBA" id="ARBA00023136"/>
    </source>
</evidence>
<dbReference type="GO" id="GO:0005524">
    <property type="term" value="F:ATP binding"/>
    <property type="evidence" value="ECO:0007669"/>
    <property type="project" value="UniProtKB-KW"/>
</dbReference>
<feature type="transmembrane region" description="Helical" evidence="7">
    <location>
        <begin position="60"/>
        <end position="81"/>
    </location>
</feature>
<dbReference type="Gene3D" id="1.20.1560.10">
    <property type="entry name" value="ABC transporter type 1, transmembrane domain"/>
    <property type="match status" value="1"/>
</dbReference>
<dbReference type="Pfam" id="PF00664">
    <property type="entry name" value="ABC_membrane"/>
    <property type="match status" value="1"/>
</dbReference>
<feature type="domain" description="ABC transmembrane type-1" evidence="9">
    <location>
        <begin position="25"/>
        <end position="304"/>
    </location>
</feature>
<comment type="caution">
    <text evidence="10">The sequence shown here is derived from an EMBL/GenBank/DDBJ whole genome shotgun (WGS) entry which is preliminary data.</text>
</comment>
<dbReference type="SUPFAM" id="SSF52540">
    <property type="entry name" value="P-loop containing nucleoside triphosphate hydrolases"/>
    <property type="match status" value="1"/>
</dbReference>
<keyword evidence="5 7" id="KW-1133">Transmembrane helix</keyword>
<comment type="subcellular location">
    <subcellularLocation>
        <location evidence="1">Cell membrane</location>
        <topology evidence="1">Multi-pass membrane protein</topology>
    </subcellularLocation>
</comment>
<evidence type="ECO:0000256" key="3">
    <source>
        <dbReference type="ARBA" id="ARBA00022741"/>
    </source>
</evidence>
<dbReference type="SUPFAM" id="SSF90123">
    <property type="entry name" value="ABC transporter transmembrane region"/>
    <property type="match status" value="1"/>
</dbReference>
<keyword evidence="6 7" id="KW-0472">Membrane</keyword>
<evidence type="ECO:0000256" key="4">
    <source>
        <dbReference type="ARBA" id="ARBA00022840"/>
    </source>
</evidence>
<evidence type="ECO:0000256" key="1">
    <source>
        <dbReference type="ARBA" id="ARBA00004651"/>
    </source>
</evidence>
<evidence type="ECO:0000259" key="9">
    <source>
        <dbReference type="PROSITE" id="PS50929"/>
    </source>
</evidence>
<evidence type="ECO:0000256" key="7">
    <source>
        <dbReference type="SAM" id="Phobius"/>
    </source>
</evidence>
<dbReference type="RefSeq" id="WP_154426865.1">
    <property type="nucleotide sequence ID" value="NZ_VUNN01000033.1"/>
</dbReference>
<dbReference type="InterPro" id="IPR011527">
    <property type="entry name" value="ABC1_TM_dom"/>
</dbReference>